<dbReference type="Proteomes" id="UP000563426">
    <property type="component" value="Unassembled WGS sequence"/>
</dbReference>
<protein>
    <recommendedName>
        <fullName evidence="3">Lipoprotein</fullName>
    </recommendedName>
</protein>
<keyword evidence="2" id="KW-1185">Reference proteome</keyword>
<proteinExistence type="predicted"/>
<accession>A0A7Y4KR78</accession>
<gene>
    <name evidence="1" type="ORF">HMI49_35220</name>
</gene>
<dbReference type="RefSeq" id="WP_171438086.1">
    <property type="nucleotide sequence ID" value="NZ_JABFJV010000323.1"/>
</dbReference>
<reference evidence="1 2" key="1">
    <citation type="submission" date="2020-05" db="EMBL/GenBank/DDBJ databases">
        <authorList>
            <person name="Whitworth D."/>
        </authorList>
    </citation>
    <scope>NUCLEOTIDE SEQUENCE [LARGE SCALE GENOMIC DNA]</scope>
    <source>
        <strain evidence="1 2">AB043B</strain>
    </source>
</reference>
<organism evidence="1 2">
    <name type="scientific">Corallococcus exercitus</name>
    <dbReference type="NCBI Taxonomy" id="2316736"/>
    <lineage>
        <taxon>Bacteria</taxon>
        <taxon>Pseudomonadati</taxon>
        <taxon>Myxococcota</taxon>
        <taxon>Myxococcia</taxon>
        <taxon>Myxococcales</taxon>
        <taxon>Cystobacterineae</taxon>
        <taxon>Myxococcaceae</taxon>
        <taxon>Corallococcus</taxon>
    </lineage>
</organism>
<evidence type="ECO:0000313" key="2">
    <source>
        <dbReference type="Proteomes" id="UP000563426"/>
    </source>
</evidence>
<evidence type="ECO:0000313" key="1">
    <source>
        <dbReference type="EMBL" id="NOK38461.1"/>
    </source>
</evidence>
<dbReference type="EMBL" id="JABFJV010000323">
    <property type="protein sequence ID" value="NOK38461.1"/>
    <property type="molecule type" value="Genomic_DNA"/>
</dbReference>
<name>A0A7Y4KR78_9BACT</name>
<sequence>MRSPLRRLPPVLRFAAVTMALTWLSACGEGVLDEEAEVFAQGRQALLNGVGSSAARAALTKRWAPIHYQDVDVTGSHSLSGKSDFLTRVDFDGDWSGTNNWDNTGSRALTAHAYQSVVETSTHWYLLYTFFHPRDWSDSIFDTEHENDGEGVLLIVKRDGSEYGALVGAVTVAHKDFFSYVPSGSPLASGSESIDGTLSMASFEGQPHPITAQEAKGHGLKAWPYFDINGDGVKYYPSLTLAEQPSSATDSDVRYKLLDIYSPTDGLWTRRDLTTLFSSDGTFRGDTGGGCGLTAGNCGTNSANAPWGWDDQNDGPILRGEIAKDPAKLAAYYFSPSSQFSTTYTFNPFQNIGNPDQP</sequence>
<dbReference type="AlphaFoldDB" id="A0A7Y4KR78"/>
<dbReference type="PROSITE" id="PS51257">
    <property type="entry name" value="PROKAR_LIPOPROTEIN"/>
    <property type="match status" value="1"/>
</dbReference>
<comment type="caution">
    <text evidence="1">The sequence shown here is derived from an EMBL/GenBank/DDBJ whole genome shotgun (WGS) entry which is preliminary data.</text>
</comment>
<evidence type="ECO:0008006" key="3">
    <source>
        <dbReference type="Google" id="ProtNLM"/>
    </source>
</evidence>